<proteinExistence type="predicted"/>
<dbReference type="RefSeq" id="WP_114705407.1">
    <property type="nucleotide sequence ID" value="NZ_QDKL01000001.1"/>
</dbReference>
<evidence type="ECO:0000259" key="1">
    <source>
        <dbReference type="Pfam" id="PF02559"/>
    </source>
</evidence>
<keyword evidence="3" id="KW-1185">Reference proteome</keyword>
<comment type="caution">
    <text evidence="2">The sequence shown here is derived from an EMBL/GenBank/DDBJ whole genome shotgun (WGS) entry which is preliminary data.</text>
</comment>
<dbReference type="EMBL" id="QDKL01000001">
    <property type="protein sequence ID" value="RZF22461.1"/>
    <property type="molecule type" value="Genomic_DNA"/>
</dbReference>
<sequence>MPKLEIGQEVVSINFGVGVITEIKDMSGAEFYIIESTEGRSTTMIPTVKEDAFRPLSSENELSKTLDRITEESKPLEFDSKKDRINFFKSNIQKQDIDTFVTNIQQLLQISDKGAAESKYLEMLLENLSIEVGAVFNEDLNQAKERVNSCLEGKFSL</sequence>
<gene>
    <name evidence="2" type="ORF">DAY19_01445</name>
</gene>
<accession>A0ABY0IHN6</accession>
<evidence type="ECO:0000313" key="2">
    <source>
        <dbReference type="EMBL" id="RZF22461.1"/>
    </source>
</evidence>
<protein>
    <recommendedName>
        <fullName evidence="1">CarD-like/TRCF RNAP-interacting domain-containing protein</fullName>
    </recommendedName>
</protein>
<organism evidence="2 3">
    <name type="scientific">Halobacteriovorax vibrionivorans</name>
    <dbReference type="NCBI Taxonomy" id="2152716"/>
    <lineage>
        <taxon>Bacteria</taxon>
        <taxon>Pseudomonadati</taxon>
        <taxon>Bdellovibrionota</taxon>
        <taxon>Bacteriovoracia</taxon>
        <taxon>Bacteriovoracales</taxon>
        <taxon>Halobacteriovoraceae</taxon>
        <taxon>Halobacteriovorax</taxon>
    </lineage>
</organism>
<feature type="domain" description="CarD-like/TRCF RNAP-interacting" evidence="1">
    <location>
        <begin position="4"/>
        <end position="55"/>
    </location>
</feature>
<dbReference type="Pfam" id="PF02559">
    <property type="entry name" value="CarD_TRCF_RID"/>
    <property type="match status" value="1"/>
</dbReference>
<reference evidence="3" key="1">
    <citation type="journal article" date="2019" name="Int. J. Syst. Evol. Microbiol.">
        <title>Halobacteriovorax valvorus sp. nov., a novel prokaryotic predator isolated from coastal seawater of China.</title>
        <authorList>
            <person name="Chen M.-X."/>
        </authorList>
    </citation>
    <scope>NUCLEOTIDE SEQUENCE [LARGE SCALE GENOMIC DNA]</scope>
    <source>
        <strain evidence="3">BL9</strain>
    </source>
</reference>
<dbReference type="Proteomes" id="UP000443582">
    <property type="component" value="Unassembled WGS sequence"/>
</dbReference>
<name>A0ABY0IHN6_9BACT</name>
<evidence type="ECO:0000313" key="3">
    <source>
        <dbReference type="Proteomes" id="UP000443582"/>
    </source>
</evidence>
<dbReference type="InterPro" id="IPR003711">
    <property type="entry name" value="CarD-like/TRCF_RID"/>
</dbReference>